<accession>A0A1U7EVJ0</accession>
<dbReference type="SMART" id="SM00849">
    <property type="entry name" value="Lactamase_B"/>
    <property type="match status" value="1"/>
</dbReference>
<keyword evidence="3" id="KW-1185">Reference proteome</keyword>
<organism evidence="2 3">
    <name type="scientific">Natronomonas pharaonis (strain ATCC 35678 / DSM 2160 / CIP 103997 / JCM 8858 / NBRC 14720 / NCIMB 2260 / Gabara)</name>
    <name type="common">Halobacterium pharaonis</name>
    <dbReference type="NCBI Taxonomy" id="348780"/>
    <lineage>
        <taxon>Archaea</taxon>
        <taxon>Methanobacteriati</taxon>
        <taxon>Methanobacteriota</taxon>
        <taxon>Stenosarchaea group</taxon>
        <taxon>Halobacteria</taxon>
        <taxon>Halobacteriales</taxon>
        <taxon>Natronomonadaceae</taxon>
        <taxon>Natronomonas</taxon>
    </lineage>
</organism>
<dbReference type="InterPro" id="IPR050855">
    <property type="entry name" value="NDM-1-like"/>
</dbReference>
<dbReference type="EnsemblBacteria" id="CAI49040">
    <property type="protein sequence ID" value="CAI49040"/>
    <property type="gene ID" value="NP_1898A"/>
</dbReference>
<reference evidence="2 3" key="1">
    <citation type="journal article" date="2005" name="Genome Res.">
        <title>Living with two extremes: conclusions from the genome sequence of Natronomonas pharaonis.</title>
        <authorList>
            <person name="Falb M."/>
            <person name="Pfeiffer F."/>
            <person name="Palm P."/>
            <person name="Rodewald K."/>
            <person name="Hickmann V."/>
            <person name="Tittor J."/>
            <person name="Oesterhelt D."/>
        </authorList>
    </citation>
    <scope>NUCLEOTIDE SEQUENCE [LARGE SCALE GENOMIC DNA]</scope>
    <source>
        <strain evidence="3">ATCC 35678 / DSM 2160 / CIP 103997 / JCM 8858 / NBRC 14720 / NCIMB 2260 / Gabara</strain>
    </source>
</reference>
<dbReference type="KEGG" id="nph:NP_1898A"/>
<dbReference type="EMBL" id="CR936257">
    <property type="protein sequence ID" value="CAI49040.1"/>
    <property type="molecule type" value="Genomic_DNA"/>
</dbReference>
<feature type="domain" description="Metallo-beta-lactamase" evidence="1">
    <location>
        <begin position="23"/>
        <end position="238"/>
    </location>
</feature>
<sequence length="320" mass="34445">MDARSTQGPIHRLAFDVDWRPGHVACYLVDGPEPVLVDAALPEHEAAFRQALAEHDYTPADIDHLLITHPHVDHVGLTPTLLQAGDPTVYAPAGVRERFNRGVAGLRERVEANCREAGFPDEQRSTAVEMAVESLERDSTLLAPEAVDVWLDAGEEANVGGLETTPVHVPGHQADHLCYPVDIDGEDALLAGDMGIKPFRPVVMHDGLDDGYREAFPAFYTALDRLDDIDVERVYPGHGPVHGDLAGAVAHARASLDSRLSQVADLVADGHATAPAVAMSLAGDREIEYLIPEAMSALAHLEAAGEIDSTLNDGVRYYDA</sequence>
<dbReference type="Gene3D" id="3.60.15.10">
    <property type="entry name" value="Ribonuclease Z/Hydroxyacylglutathione hydrolase-like"/>
    <property type="match status" value="1"/>
</dbReference>
<name>A0A1U7EVJ0_NATPD</name>
<dbReference type="RefSeq" id="WP_011322672.1">
    <property type="nucleotide sequence ID" value="NC_007426.1"/>
</dbReference>
<evidence type="ECO:0000313" key="3">
    <source>
        <dbReference type="Proteomes" id="UP000002698"/>
    </source>
</evidence>
<dbReference type="SUPFAM" id="SSF56281">
    <property type="entry name" value="Metallo-hydrolase/oxidoreductase"/>
    <property type="match status" value="1"/>
</dbReference>
<dbReference type="Proteomes" id="UP000002698">
    <property type="component" value="Chromosome"/>
</dbReference>
<dbReference type="AlphaFoldDB" id="A0A1U7EVJ0"/>
<protein>
    <submittedName>
        <fullName evidence="2">Beta-lactamase domain protein</fullName>
    </submittedName>
</protein>
<dbReference type="InterPro" id="IPR036866">
    <property type="entry name" value="RibonucZ/Hydroxyglut_hydro"/>
</dbReference>
<gene>
    <name evidence="2" type="ordered locus">NP_1898A</name>
</gene>
<dbReference type="GeneID" id="3701297"/>
<dbReference type="PANTHER" id="PTHR42951:SF4">
    <property type="entry name" value="ACYL-COENZYME A THIOESTERASE MBLAC2"/>
    <property type="match status" value="1"/>
</dbReference>
<dbReference type="PANTHER" id="PTHR42951">
    <property type="entry name" value="METALLO-BETA-LACTAMASE DOMAIN-CONTAINING"/>
    <property type="match status" value="1"/>
</dbReference>
<evidence type="ECO:0000313" key="2">
    <source>
        <dbReference type="EMBL" id="CAI49040.1"/>
    </source>
</evidence>
<dbReference type="STRING" id="348780.NP_1898A"/>
<proteinExistence type="predicted"/>
<evidence type="ECO:0000259" key="1">
    <source>
        <dbReference type="SMART" id="SM00849"/>
    </source>
</evidence>
<dbReference type="Pfam" id="PF00753">
    <property type="entry name" value="Lactamase_B"/>
    <property type="match status" value="1"/>
</dbReference>
<dbReference type="InterPro" id="IPR001279">
    <property type="entry name" value="Metallo-B-lactamas"/>
</dbReference>
<dbReference type="eggNOG" id="arCOG00498">
    <property type="taxonomic scope" value="Archaea"/>
</dbReference>
<dbReference type="OrthoDB" id="205181at2157"/>
<dbReference type="HOGENOM" id="CLU_048478_0_2_2"/>